<dbReference type="GO" id="GO:0005829">
    <property type="term" value="C:cytosol"/>
    <property type="evidence" value="ECO:0007669"/>
    <property type="project" value="TreeGrafter"/>
</dbReference>
<dbReference type="InterPro" id="IPR000489">
    <property type="entry name" value="Pterin-binding_dom"/>
</dbReference>
<sequence>MASALFELPSRTLVSGEKNLNLSRPILMGILNSTPDSFSEDSSFFEFDDALAQARKIIAEGADWLDIGGESSGPGSTEVPLEEELRRVIPLIKEVRSESDIWISVDTWKAEVARQSLDAGADAVNDVSALRADKEMAGVIAE</sequence>
<dbReference type="Gene3D" id="3.20.20.20">
    <property type="entry name" value="Dihydropteroate synthase-like"/>
    <property type="match status" value="1"/>
</dbReference>
<dbReference type="PANTHER" id="PTHR20941:SF1">
    <property type="entry name" value="FOLIC ACID SYNTHESIS PROTEIN FOL1"/>
    <property type="match status" value="1"/>
</dbReference>
<dbReference type="InterPro" id="IPR011005">
    <property type="entry name" value="Dihydropteroate_synth-like_sf"/>
</dbReference>
<dbReference type="AlphaFoldDB" id="A0A382GRB0"/>
<dbReference type="PANTHER" id="PTHR20941">
    <property type="entry name" value="FOLATE SYNTHESIS PROTEINS"/>
    <property type="match status" value="1"/>
</dbReference>
<dbReference type="PROSITE" id="PS50972">
    <property type="entry name" value="PTERIN_BINDING"/>
    <property type="match status" value="1"/>
</dbReference>
<dbReference type="GO" id="GO:0004156">
    <property type="term" value="F:dihydropteroate synthase activity"/>
    <property type="evidence" value="ECO:0007669"/>
    <property type="project" value="TreeGrafter"/>
</dbReference>
<accession>A0A382GRB0</accession>
<dbReference type="SUPFAM" id="SSF51717">
    <property type="entry name" value="Dihydropteroate synthetase-like"/>
    <property type="match status" value="1"/>
</dbReference>
<feature type="non-terminal residue" evidence="2">
    <location>
        <position position="142"/>
    </location>
</feature>
<protein>
    <recommendedName>
        <fullName evidence="1">Pterin-binding domain-containing protein</fullName>
    </recommendedName>
</protein>
<evidence type="ECO:0000259" key="1">
    <source>
        <dbReference type="PROSITE" id="PS50972"/>
    </source>
</evidence>
<feature type="domain" description="Pterin-binding" evidence="1">
    <location>
        <begin position="25"/>
        <end position="142"/>
    </location>
</feature>
<dbReference type="InterPro" id="IPR045031">
    <property type="entry name" value="DHP_synth-like"/>
</dbReference>
<name>A0A382GRB0_9ZZZZ</name>
<reference evidence="2" key="1">
    <citation type="submission" date="2018-05" db="EMBL/GenBank/DDBJ databases">
        <authorList>
            <person name="Lanie J.A."/>
            <person name="Ng W.-L."/>
            <person name="Kazmierczak K.M."/>
            <person name="Andrzejewski T.M."/>
            <person name="Davidsen T.M."/>
            <person name="Wayne K.J."/>
            <person name="Tettelin H."/>
            <person name="Glass J.I."/>
            <person name="Rusch D."/>
            <person name="Podicherti R."/>
            <person name="Tsui H.-C.T."/>
            <person name="Winkler M.E."/>
        </authorList>
    </citation>
    <scope>NUCLEOTIDE SEQUENCE</scope>
</reference>
<dbReference type="Pfam" id="PF00809">
    <property type="entry name" value="Pterin_bind"/>
    <property type="match status" value="1"/>
</dbReference>
<dbReference type="EMBL" id="UINC01056868">
    <property type="protein sequence ID" value="SVB77402.1"/>
    <property type="molecule type" value="Genomic_DNA"/>
</dbReference>
<proteinExistence type="predicted"/>
<dbReference type="GO" id="GO:0046654">
    <property type="term" value="P:tetrahydrofolate biosynthetic process"/>
    <property type="evidence" value="ECO:0007669"/>
    <property type="project" value="TreeGrafter"/>
</dbReference>
<gene>
    <name evidence="2" type="ORF">METZ01_LOCUS230256</name>
</gene>
<evidence type="ECO:0000313" key="2">
    <source>
        <dbReference type="EMBL" id="SVB77402.1"/>
    </source>
</evidence>
<organism evidence="2">
    <name type="scientific">marine metagenome</name>
    <dbReference type="NCBI Taxonomy" id="408172"/>
    <lineage>
        <taxon>unclassified sequences</taxon>
        <taxon>metagenomes</taxon>
        <taxon>ecological metagenomes</taxon>
    </lineage>
</organism>